<gene>
    <name evidence="2" type="ORF">CUN60_10985</name>
</gene>
<proteinExistence type="predicted"/>
<feature type="signal peptide" evidence="1">
    <location>
        <begin position="1"/>
        <end position="20"/>
    </location>
</feature>
<dbReference type="KEGG" id="nba:CUN60_10985"/>
<name>A0A2I7N8K5_9NEIS</name>
<organism evidence="2 3">
    <name type="scientific">Aquella oligotrophica</name>
    <dbReference type="NCBI Taxonomy" id="2067065"/>
    <lineage>
        <taxon>Bacteria</taxon>
        <taxon>Pseudomonadati</taxon>
        <taxon>Pseudomonadota</taxon>
        <taxon>Betaproteobacteria</taxon>
        <taxon>Neisseriales</taxon>
        <taxon>Neisseriaceae</taxon>
        <taxon>Aquella</taxon>
    </lineage>
</organism>
<feature type="chain" id="PRO_5014457958" evidence="1">
    <location>
        <begin position="21"/>
        <end position="115"/>
    </location>
</feature>
<evidence type="ECO:0000256" key="1">
    <source>
        <dbReference type="SAM" id="SignalP"/>
    </source>
</evidence>
<accession>A0A2I7N8K5</accession>
<keyword evidence="3" id="KW-1185">Reference proteome</keyword>
<dbReference type="Proteomes" id="UP000236655">
    <property type="component" value="Chromosome"/>
</dbReference>
<dbReference type="RefSeq" id="WP_102952082.1">
    <property type="nucleotide sequence ID" value="NZ_CP024847.1"/>
</dbReference>
<dbReference type="AlphaFoldDB" id="A0A2I7N8K5"/>
<sequence length="115" mass="13057">MKKQIIFLCGMLICAYYAHAANIMEQIDISSQTNHCSDSKCIVKINISNKKNNYLHLSNVLLVSAEGESIHSSCRKDNCLIVSKLNRTSQKLKISLNVNGEERVIDYDYELPQHL</sequence>
<evidence type="ECO:0000313" key="2">
    <source>
        <dbReference type="EMBL" id="AUR52794.1"/>
    </source>
</evidence>
<protein>
    <submittedName>
        <fullName evidence="2">Uncharacterized protein</fullName>
    </submittedName>
</protein>
<dbReference type="EMBL" id="CP024847">
    <property type="protein sequence ID" value="AUR52794.1"/>
    <property type="molecule type" value="Genomic_DNA"/>
</dbReference>
<evidence type="ECO:0000313" key="3">
    <source>
        <dbReference type="Proteomes" id="UP000236655"/>
    </source>
</evidence>
<reference evidence="3" key="1">
    <citation type="submission" date="2017-11" db="EMBL/GenBank/DDBJ databases">
        <authorList>
            <person name="Chan K.G."/>
            <person name="Lee L.S."/>
        </authorList>
    </citation>
    <scope>NUCLEOTIDE SEQUENCE [LARGE SCALE GENOMIC DNA]</scope>
    <source>
        <strain evidence="3">DSM 100970</strain>
    </source>
</reference>
<keyword evidence="1" id="KW-0732">Signal</keyword>